<dbReference type="EC" id="2.7.7.72" evidence="16"/>
<evidence type="ECO:0000256" key="2">
    <source>
        <dbReference type="ARBA" id="ARBA00022679"/>
    </source>
</evidence>
<keyword evidence="9" id="KW-0460">Magnesium</keyword>
<evidence type="ECO:0000256" key="9">
    <source>
        <dbReference type="ARBA" id="ARBA00022842"/>
    </source>
</evidence>
<dbReference type="InterPro" id="IPR002646">
    <property type="entry name" value="PolA_pol_head_dom"/>
</dbReference>
<dbReference type="CDD" id="cd05398">
    <property type="entry name" value="NT_ClassII-CCAase"/>
    <property type="match status" value="1"/>
</dbReference>
<feature type="domain" description="HD" evidence="14">
    <location>
        <begin position="265"/>
        <end position="332"/>
    </location>
</feature>
<dbReference type="NCBIfam" id="TIGR00277">
    <property type="entry name" value="HDIG"/>
    <property type="match status" value="1"/>
</dbReference>
<keyword evidence="2 11" id="KW-0808">Transferase</keyword>
<organism evidence="16">
    <name type="scientific">uncultured Thermomicrobiales bacterium</name>
    <dbReference type="NCBI Taxonomy" id="1645740"/>
    <lineage>
        <taxon>Bacteria</taxon>
        <taxon>Pseudomonadati</taxon>
        <taxon>Thermomicrobiota</taxon>
        <taxon>Thermomicrobia</taxon>
        <taxon>Thermomicrobiales</taxon>
        <taxon>environmental samples</taxon>
    </lineage>
</organism>
<dbReference type="AlphaFoldDB" id="A0A6J4VHH8"/>
<accession>A0A6J4VHH8</accession>
<dbReference type="GO" id="GO:0046872">
    <property type="term" value="F:metal ion binding"/>
    <property type="evidence" value="ECO:0007669"/>
    <property type="project" value="UniProtKB-KW"/>
</dbReference>
<dbReference type="InterPro" id="IPR043519">
    <property type="entry name" value="NT_sf"/>
</dbReference>
<keyword evidence="7" id="KW-0692">RNA repair</keyword>
<evidence type="ECO:0000256" key="4">
    <source>
        <dbReference type="ARBA" id="ARBA00022695"/>
    </source>
</evidence>
<evidence type="ECO:0000256" key="6">
    <source>
        <dbReference type="ARBA" id="ARBA00022741"/>
    </source>
</evidence>
<keyword evidence="8" id="KW-0067">ATP-binding</keyword>
<dbReference type="InterPro" id="IPR032828">
    <property type="entry name" value="PolyA_RNA-bd"/>
</dbReference>
<proteinExistence type="inferred from homology"/>
<name>A0A6J4VHH8_9BACT</name>
<evidence type="ECO:0000256" key="1">
    <source>
        <dbReference type="ARBA" id="ARBA00001946"/>
    </source>
</evidence>
<dbReference type="Pfam" id="PF12627">
    <property type="entry name" value="PolyA_pol_RNAbd"/>
    <property type="match status" value="1"/>
</dbReference>
<dbReference type="PANTHER" id="PTHR47545:SF1">
    <property type="entry name" value="MULTIFUNCTIONAL CCA PROTEIN"/>
    <property type="match status" value="1"/>
</dbReference>
<evidence type="ECO:0000259" key="13">
    <source>
        <dbReference type="Pfam" id="PF01743"/>
    </source>
</evidence>
<dbReference type="InterPro" id="IPR003607">
    <property type="entry name" value="HD/PDEase_dom"/>
</dbReference>
<evidence type="ECO:0000313" key="16">
    <source>
        <dbReference type="EMBL" id="CAA9578486.1"/>
    </source>
</evidence>
<comment type="cofactor">
    <cofactor evidence="1">
        <name>Mg(2+)</name>
        <dbReference type="ChEBI" id="CHEBI:18420"/>
    </cofactor>
</comment>
<dbReference type="GO" id="GO:0008033">
    <property type="term" value="P:tRNA processing"/>
    <property type="evidence" value="ECO:0007669"/>
    <property type="project" value="UniProtKB-KW"/>
</dbReference>
<keyword evidence="12" id="KW-0175">Coiled coil</keyword>
<dbReference type="InterPro" id="IPR050124">
    <property type="entry name" value="tRNA_CCA-adding_enzyme"/>
</dbReference>
<keyword evidence="3" id="KW-0819">tRNA processing</keyword>
<feature type="domain" description="Poly A polymerase head" evidence="13">
    <location>
        <begin position="22"/>
        <end position="152"/>
    </location>
</feature>
<dbReference type="GO" id="GO:0004810">
    <property type="term" value="F:CCA tRNA nucleotidyltransferase activity"/>
    <property type="evidence" value="ECO:0007669"/>
    <property type="project" value="UniProtKB-EC"/>
</dbReference>
<dbReference type="Gene3D" id="3.30.460.10">
    <property type="entry name" value="Beta Polymerase, domain 2"/>
    <property type="match status" value="1"/>
</dbReference>
<keyword evidence="10 11" id="KW-0694">RNA-binding</keyword>
<evidence type="ECO:0000256" key="12">
    <source>
        <dbReference type="SAM" id="Coils"/>
    </source>
</evidence>
<dbReference type="SUPFAM" id="SSF81301">
    <property type="entry name" value="Nucleotidyltransferase"/>
    <property type="match status" value="1"/>
</dbReference>
<evidence type="ECO:0000256" key="11">
    <source>
        <dbReference type="RuleBase" id="RU003953"/>
    </source>
</evidence>
<feature type="coiled-coil region" evidence="12">
    <location>
        <begin position="373"/>
        <end position="400"/>
    </location>
</feature>
<dbReference type="EMBL" id="CADCWM010000737">
    <property type="protein sequence ID" value="CAA9578486.1"/>
    <property type="molecule type" value="Genomic_DNA"/>
</dbReference>
<comment type="similarity">
    <text evidence="11">Belongs to the tRNA nucleotidyltransferase/poly(A) polymerase family.</text>
</comment>
<gene>
    <name evidence="16" type="ORF">AVDCRST_MAG88-3056</name>
</gene>
<evidence type="ECO:0000256" key="10">
    <source>
        <dbReference type="ARBA" id="ARBA00022884"/>
    </source>
</evidence>
<keyword evidence="6" id="KW-0547">Nucleotide-binding</keyword>
<feature type="domain" description="tRNA nucleotidyltransferase/poly(A) polymerase RNA and SrmB- binding" evidence="15">
    <location>
        <begin position="181"/>
        <end position="238"/>
    </location>
</feature>
<sequence length="457" mass="49278">SDSQRRAIARLVTAFAREGRALYLVGGAVRDLLLGQTPPDLDFATAAPPDRIREAASATGADAIYSANERFATVALRLEAEAVEVTTFRGPASPGTPDDKGTASDLFADLALRDFTINAMAVALDMNTLAGAIVPIIDPFGGRDDLDRRTIRGVEDPGARLAEDPLRALRAVRFATELDATIEGETRAAIVATAPALGGVSPERIGAELGRILLMPGVADGLQLLERLGLLARVLPEIMPLVEFAAERSKDLWAHTRLVVARTPARLAVRWAALLHDVAKPRTYATQGAEVHFFGHETIGARIARKALARLKLERELVEGVGAIVELHGRPAAYGADWTDGAVRRLMLDIGPWLGDLLDLARADVTSGRPQVQRAARERIDRLAAHCERLAAERELAKLQSPLDGTQLMALFDRPPGKWIKPLKDHLRDLVIDGILAPEDEAGATDEAKRWMAENGG</sequence>
<reference evidence="16" key="1">
    <citation type="submission" date="2020-02" db="EMBL/GenBank/DDBJ databases">
        <authorList>
            <person name="Meier V. D."/>
        </authorList>
    </citation>
    <scope>NUCLEOTIDE SEQUENCE</scope>
    <source>
        <strain evidence="16">AVDCRST_MAG88</strain>
    </source>
</reference>
<dbReference type="SUPFAM" id="SSF81891">
    <property type="entry name" value="Poly A polymerase C-terminal region-like"/>
    <property type="match status" value="1"/>
</dbReference>
<evidence type="ECO:0000259" key="15">
    <source>
        <dbReference type="Pfam" id="PF12627"/>
    </source>
</evidence>
<dbReference type="Gene3D" id="1.10.3090.10">
    <property type="entry name" value="cca-adding enzyme, domain 2"/>
    <property type="match status" value="1"/>
</dbReference>
<dbReference type="GO" id="GO:0005524">
    <property type="term" value="F:ATP binding"/>
    <property type="evidence" value="ECO:0007669"/>
    <property type="project" value="UniProtKB-KW"/>
</dbReference>
<dbReference type="InterPro" id="IPR006675">
    <property type="entry name" value="HDIG_dom"/>
</dbReference>
<evidence type="ECO:0000256" key="7">
    <source>
        <dbReference type="ARBA" id="ARBA00022800"/>
    </source>
</evidence>
<protein>
    <submittedName>
        <fullName evidence="16">CCA tRNA nucleotidyltransferase</fullName>
        <ecNumber evidence="16">2.7.7.72</ecNumber>
    </submittedName>
</protein>
<keyword evidence="5" id="KW-0479">Metal-binding</keyword>
<evidence type="ECO:0000256" key="3">
    <source>
        <dbReference type="ARBA" id="ARBA00022694"/>
    </source>
</evidence>
<dbReference type="GO" id="GO:0042245">
    <property type="term" value="P:RNA repair"/>
    <property type="evidence" value="ECO:0007669"/>
    <property type="project" value="UniProtKB-KW"/>
</dbReference>
<evidence type="ECO:0000256" key="5">
    <source>
        <dbReference type="ARBA" id="ARBA00022723"/>
    </source>
</evidence>
<keyword evidence="4 16" id="KW-0548">Nucleotidyltransferase</keyword>
<dbReference type="CDD" id="cd00077">
    <property type="entry name" value="HDc"/>
    <property type="match status" value="1"/>
</dbReference>
<evidence type="ECO:0000256" key="8">
    <source>
        <dbReference type="ARBA" id="ARBA00022840"/>
    </source>
</evidence>
<evidence type="ECO:0000259" key="14">
    <source>
        <dbReference type="Pfam" id="PF01966"/>
    </source>
</evidence>
<dbReference type="PANTHER" id="PTHR47545">
    <property type="entry name" value="MULTIFUNCTIONAL CCA PROTEIN"/>
    <property type="match status" value="1"/>
</dbReference>
<dbReference type="InterPro" id="IPR006674">
    <property type="entry name" value="HD_domain"/>
</dbReference>
<dbReference type="Pfam" id="PF01966">
    <property type="entry name" value="HD"/>
    <property type="match status" value="1"/>
</dbReference>
<dbReference type="Pfam" id="PF01743">
    <property type="entry name" value="PolyA_pol"/>
    <property type="match status" value="1"/>
</dbReference>
<feature type="non-terminal residue" evidence="16">
    <location>
        <position position="1"/>
    </location>
</feature>
<dbReference type="GO" id="GO:0003723">
    <property type="term" value="F:RNA binding"/>
    <property type="evidence" value="ECO:0007669"/>
    <property type="project" value="UniProtKB-KW"/>
</dbReference>